<dbReference type="Proteomes" id="UP000580797">
    <property type="component" value="Unassembled WGS sequence"/>
</dbReference>
<dbReference type="HAMAP" id="MF_01600">
    <property type="entry name" value="UPF0182"/>
    <property type="match status" value="1"/>
</dbReference>
<feature type="transmembrane region" description="Helical" evidence="5">
    <location>
        <begin position="231"/>
        <end position="248"/>
    </location>
</feature>
<protein>
    <recommendedName>
        <fullName evidence="5">UPF0182 protein HD598_002395</fullName>
    </recommendedName>
</protein>
<accession>A0A7W8X1A6</accession>
<dbReference type="EMBL" id="JACHDR010000001">
    <property type="protein sequence ID" value="MBB5513708.1"/>
    <property type="molecule type" value="Genomic_DNA"/>
</dbReference>
<dbReference type="Pfam" id="PF03699">
    <property type="entry name" value="UPF0182"/>
    <property type="match status" value="1"/>
</dbReference>
<feature type="transmembrane region" description="Helical" evidence="5">
    <location>
        <begin position="37"/>
        <end position="57"/>
    </location>
</feature>
<comment type="similarity">
    <text evidence="5">Belongs to the UPF0182 family.</text>
</comment>
<organism evidence="7 8">
    <name type="scientific">Neomicrococcus aestuarii</name>
    <dbReference type="NCBI Taxonomy" id="556325"/>
    <lineage>
        <taxon>Bacteria</taxon>
        <taxon>Bacillati</taxon>
        <taxon>Actinomycetota</taxon>
        <taxon>Actinomycetes</taxon>
        <taxon>Micrococcales</taxon>
        <taxon>Micrococcaceae</taxon>
        <taxon>Neomicrococcus</taxon>
    </lineage>
</organism>
<comment type="caution">
    <text evidence="7">The sequence shown here is derived from an EMBL/GenBank/DDBJ whole genome shotgun (WGS) entry which is preliminary data.</text>
</comment>
<comment type="subcellular location">
    <subcellularLocation>
        <location evidence="5">Cell membrane</location>
        <topology evidence="5">Multi-pass membrane protein</topology>
    </subcellularLocation>
</comment>
<feature type="region of interest" description="Disordered" evidence="6">
    <location>
        <begin position="1"/>
        <end position="29"/>
    </location>
</feature>
<gene>
    <name evidence="7" type="ORF">HD598_002395</name>
</gene>
<keyword evidence="1 5" id="KW-1003">Cell membrane</keyword>
<feature type="compositionally biased region" description="Basic and acidic residues" evidence="6">
    <location>
        <begin position="509"/>
        <end position="519"/>
    </location>
</feature>
<dbReference type="AlphaFoldDB" id="A0A7W8X1A6"/>
<feature type="compositionally biased region" description="Low complexity" evidence="6">
    <location>
        <begin position="989"/>
        <end position="1023"/>
    </location>
</feature>
<dbReference type="GO" id="GO:0005576">
    <property type="term" value="C:extracellular region"/>
    <property type="evidence" value="ECO:0007669"/>
    <property type="project" value="TreeGrafter"/>
</dbReference>
<evidence type="ECO:0000256" key="3">
    <source>
        <dbReference type="ARBA" id="ARBA00022989"/>
    </source>
</evidence>
<feature type="transmembrane region" description="Helical" evidence="5">
    <location>
        <begin position="184"/>
        <end position="210"/>
    </location>
</feature>
<evidence type="ECO:0000313" key="7">
    <source>
        <dbReference type="EMBL" id="MBB5513708.1"/>
    </source>
</evidence>
<dbReference type="PANTHER" id="PTHR39344">
    <property type="entry name" value="UPF0182 PROTEIN SLL1060"/>
    <property type="match status" value="1"/>
</dbReference>
<feature type="transmembrane region" description="Helical" evidence="5">
    <location>
        <begin position="278"/>
        <end position="296"/>
    </location>
</feature>
<evidence type="ECO:0000256" key="1">
    <source>
        <dbReference type="ARBA" id="ARBA00022475"/>
    </source>
</evidence>
<feature type="region of interest" description="Disordered" evidence="6">
    <location>
        <begin position="985"/>
        <end position="1023"/>
    </location>
</feature>
<evidence type="ECO:0000256" key="2">
    <source>
        <dbReference type="ARBA" id="ARBA00022692"/>
    </source>
</evidence>
<dbReference type="InterPro" id="IPR005372">
    <property type="entry name" value="UPF0182"/>
</dbReference>
<feature type="transmembrane region" description="Helical" evidence="5">
    <location>
        <begin position="303"/>
        <end position="323"/>
    </location>
</feature>
<feature type="region of interest" description="Disordered" evidence="6">
    <location>
        <begin position="501"/>
        <end position="536"/>
    </location>
</feature>
<proteinExistence type="inferred from homology"/>
<keyword evidence="2 5" id="KW-0812">Transmembrane</keyword>
<reference evidence="7 8" key="1">
    <citation type="submission" date="2020-08" db="EMBL/GenBank/DDBJ databases">
        <title>Sequencing the genomes of 1000 actinobacteria strains.</title>
        <authorList>
            <person name="Klenk H.-P."/>
        </authorList>
    </citation>
    <scope>NUCLEOTIDE SEQUENCE [LARGE SCALE GENOMIC DNA]</scope>
    <source>
        <strain evidence="7 8">DSM 105783</strain>
    </source>
</reference>
<dbReference type="PANTHER" id="PTHR39344:SF1">
    <property type="entry name" value="UPF0182 PROTEIN SLL1060"/>
    <property type="match status" value="1"/>
</dbReference>
<evidence type="ECO:0000256" key="5">
    <source>
        <dbReference type="HAMAP-Rule" id="MF_01600"/>
    </source>
</evidence>
<evidence type="ECO:0000256" key="4">
    <source>
        <dbReference type="ARBA" id="ARBA00023136"/>
    </source>
</evidence>
<keyword evidence="4 5" id="KW-0472">Membrane</keyword>
<evidence type="ECO:0000256" key="6">
    <source>
        <dbReference type="SAM" id="MobiDB-lite"/>
    </source>
</evidence>
<feature type="transmembrane region" description="Helical" evidence="5">
    <location>
        <begin position="131"/>
        <end position="152"/>
    </location>
</feature>
<dbReference type="RefSeq" id="WP_183666103.1">
    <property type="nucleotide sequence ID" value="NZ_BAAARH010000008.1"/>
</dbReference>
<sequence length="1023" mass="110513">MSFGTDFPAPGGPGGPGGPERTSSPVGGATPGKPSPLLITIIVVAILVAGFVFFANFYSDILWYTQLGFEEVLWTEIITRALIFLVGFVLMAVPVWFSLRSAYKHRPVYAPDTTTDSLYRYQRQLEPVRRLMMVGIPIALGVFSATALSSQWKEVLLFLNQVEFGKTDPEFGLDLSFYINTLPVISLLVGYLISVVLIAGIAGILTHYLYGGIRIEERGGIKFSRAVQVHVGIAAALFLILQGVTFFLDRYATLTNQSGRVAGALYTDVNAVIPTKTILAIAAIIVALLFIVGAVLGRWKLPLIGAAMMVVTAIVAGGLYPYVVQEYNVQPSEKTLEKEYIERNINMTRDAYGLTDVQMQPYRAEVDTKQNALAKDSATTTNIRLLDPNLVSDAFSQLQQFRPYYSFASTLNVDRYEVDGSMQDTVIAVREVSVDPNDSWVNQHITYTHGYGVVAAYGAKVANGGRPSFMLEGIPSTGVLGDDSTYEPRIYFGESSPSYSVVGGPTENWDPRELDRPQDQSDGAGDAKTTFQGDGGPSVGNFFNRLVYSIKFGSTDLLLSGDVNSESQILYDRTPRERVEKVAPYLTVDSNAYPAIIDGRVKWIVDAYTTSNEYPYSQSQRLDSAVTDSLTGQQTTAALSGQVNYLRNSVKATVDAYDGSVELYAWEPDEPILQAWQKVFPTSIKPFSEMSAELMAHVRYPEDQFKVQRELLSLYHVTNPEDFYESNDAWSVPNDPTVTEASVKQPPYYLSLRMPDQEEETFSLTSTFIPASAASGAQRNVLYGFLSAEADAGTGEAGVKSEGYGTLRLLELPRSTSVPGPGQAQQNFDSNTTVSRELNLLRTGASTVLNGNLLSLPVGGGILYVQPVYVQSTGQTSYPTLRKVLVSFGDRVGFADTLSEALDDLFEGSSGAVVTEEDGTSSGGDGGTTPPAEVDAQTRLKQALADADAAIKAGQEALAEGDFAKYGEEQTKLQSALSRAIAADEEITGEAATESGAAESSDAASTESAPASESAAAESSSQP</sequence>
<feature type="region of interest" description="Disordered" evidence="6">
    <location>
        <begin position="912"/>
        <end position="933"/>
    </location>
</feature>
<evidence type="ECO:0000313" key="8">
    <source>
        <dbReference type="Proteomes" id="UP000580797"/>
    </source>
</evidence>
<feature type="transmembrane region" description="Helical" evidence="5">
    <location>
        <begin position="77"/>
        <end position="97"/>
    </location>
</feature>
<dbReference type="GO" id="GO:0005886">
    <property type="term" value="C:plasma membrane"/>
    <property type="evidence" value="ECO:0007669"/>
    <property type="project" value="UniProtKB-SubCell"/>
</dbReference>
<keyword evidence="3 5" id="KW-1133">Transmembrane helix</keyword>
<name>A0A7W8X1A6_9MICC</name>